<dbReference type="InterPro" id="IPR008274">
    <property type="entry name" value="AldOxase/xan_DH_MoCoBD1"/>
</dbReference>
<dbReference type="Pfam" id="PF01315">
    <property type="entry name" value="Ald_Xan_dh_C"/>
    <property type="match status" value="1"/>
</dbReference>
<dbReference type="AlphaFoldDB" id="A0A844QM42"/>
<dbReference type="InterPro" id="IPR036856">
    <property type="entry name" value="Ald_Oxase/Xan_DH_a/b_sf"/>
</dbReference>
<dbReference type="InterPro" id="IPR037165">
    <property type="entry name" value="AldOxase/xan_DH_Mopterin-bd_sf"/>
</dbReference>
<proteinExistence type="predicted"/>
<keyword evidence="2" id="KW-0560">Oxidoreductase</keyword>
<keyword evidence="5" id="KW-1185">Reference proteome</keyword>
<evidence type="ECO:0000256" key="2">
    <source>
        <dbReference type="ARBA" id="ARBA00023002"/>
    </source>
</evidence>
<comment type="caution">
    <text evidence="4">The sequence shown here is derived from an EMBL/GenBank/DDBJ whole genome shotgun (WGS) entry which is preliminary data.</text>
</comment>
<dbReference type="InterPro" id="IPR046867">
    <property type="entry name" value="AldOxase/xan_DH_MoCoBD2"/>
</dbReference>
<evidence type="ECO:0000313" key="4">
    <source>
        <dbReference type="EMBL" id="MVA99020.1"/>
    </source>
</evidence>
<evidence type="ECO:0000313" key="5">
    <source>
        <dbReference type="Proteomes" id="UP000463224"/>
    </source>
</evidence>
<dbReference type="SUPFAM" id="SSF54665">
    <property type="entry name" value="CO dehydrogenase molybdoprotein N-domain-like"/>
    <property type="match status" value="1"/>
</dbReference>
<organism evidence="4 5">
    <name type="scientific">Nitratireductor arenosus</name>
    <dbReference type="NCBI Taxonomy" id="2682096"/>
    <lineage>
        <taxon>Bacteria</taxon>
        <taxon>Pseudomonadati</taxon>
        <taxon>Pseudomonadota</taxon>
        <taxon>Alphaproteobacteria</taxon>
        <taxon>Hyphomicrobiales</taxon>
        <taxon>Phyllobacteriaceae</taxon>
        <taxon>Nitratireductor</taxon>
    </lineage>
</organism>
<dbReference type="PANTHER" id="PTHR11908">
    <property type="entry name" value="XANTHINE DEHYDROGENASE"/>
    <property type="match status" value="1"/>
</dbReference>
<dbReference type="Pfam" id="PF20256">
    <property type="entry name" value="MoCoBD_2"/>
    <property type="match status" value="1"/>
</dbReference>
<accession>A0A844QM42</accession>
<gene>
    <name evidence="4" type="ORF">GN330_17365</name>
</gene>
<dbReference type="SMART" id="SM01008">
    <property type="entry name" value="Ald_Xan_dh_C"/>
    <property type="match status" value="1"/>
</dbReference>
<dbReference type="GO" id="GO:0016491">
    <property type="term" value="F:oxidoreductase activity"/>
    <property type="evidence" value="ECO:0007669"/>
    <property type="project" value="UniProtKB-KW"/>
</dbReference>
<protein>
    <submittedName>
        <fullName evidence="4">Molybdopterin-dependent oxidoreductase</fullName>
    </submittedName>
</protein>
<dbReference type="Gene3D" id="3.90.1170.50">
    <property type="entry name" value="Aldehyde oxidase/xanthine dehydrogenase, a/b hammerhead"/>
    <property type="match status" value="1"/>
</dbReference>
<sequence length="771" mass="80820">MPPLGRRGEKVVNAVGDISQARPRWLGQSLARVEDRRLVSGHGAYVDDHLPDGCLHLEFARSPYPHGRLGPLDMEEARSADGVVAVFSAADLGDLGQSAVNIVLPGMTVRPLRLLAGEVVEAAGQAVAAVVATSRAAARDAAALVAFEVEPRSVASPRQGKELVAADRELGDVDDAFSRAALIVEATVEHALVAPTALEPRAALADWNDGALTAWLSTQAPYRAREDIARILGLSMSQVRVIAPDVGGAFGGKSSIYPEDLMVAWAARRLARPVKWCATRGEDLIAASHGRGAITEGALALAADGELLGLRARLAFPLGHWMPYSAAIPVRNAGRILPGPYKVGAVEVSLKAFDGNHAGVGIYRGAGRPEAAMLMERLIDEAARRLAVDPVEIRRRNLVGPADFPWPMPAGDALDSGDYPALLERMTRLSDYEALRAECETRRAGGEVVGLGVALYVEPCGQGWESASVSLCRDGTFLVATGASAQGQGRQTAFSQIVADALDIDPAQVDVRHGDTADLPGGIGALASRSTAIGGSAVLRACQGLREQFVEAGGERLNCAAADVAFSSRGLSAAQRGSVTWREFARHVGGDAGDPDEPVLASQVIYHADNEAWSSGCCLAMVVIDRQTGKLDFEKLAWVDDAGIVVNPLLVRGQLVGGMAQGVGEALMERIVYDQDGQLVTGSLMDYAVPRAADVPVVDIDKLETPSPVNALGAKGVGEAGCIGIPAAIANAVGDALAACGAAMPQMPFTSEKLWSALHEAEAHRERSGQK</sequence>
<dbReference type="Proteomes" id="UP000463224">
    <property type="component" value="Unassembled WGS sequence"/>
</dbReference>
<dbReference type="Gene3D" id="3.30.365.10">
    <property type="entry name" value="Aldehyde oxidase/xanthine dehydrogenase, molybdopterin binding domain"/>
    <property type="match status" value="4"/>
</dbReference>
<reference evidence="4 5" key="1">
    <citation type="submission" date="2019-12" db="EMBL/GenBank/DDBJ databases">
        <title>Nitratireductor arenosus sp. nov., Isolated from sea sand, Jeju island, South Korea.</title>
        <authorList>
            <person name="Kim W."/>
        </authorList>
    </citation>
    <scope>NUCLEOTIDE SEQUENCE [LARGE SCALE GENOMIC DNA]</scope>
    <source>
        <strain evidence="4 5">CAU 1489</strain>
    </source>
</reference>
<dbReference type="GO" id="GO:0005506">
    <property type="term" value="F:iron ion binding"/>
    <property type="evidence" value="ECO:0007669"/>
    <property type="project" value="InterPro"/>
</dbReference>
<evidence type="ECO:0000256" key="1">
    <source>
        <dbReference type="ARBA" id="ARBA00022505"/>
    </source>
</evidence>
<dbReference type="Pfam" id="PF02738">
    <property type="entry name" value="MoCoBD_1"/>
    <property type="match status" value="1"/>
</dbReference>
<feature type="domain" description="Aldehyde oxidase/xanthine dehydrogenase a/b hammerhead" evidence="3">
    <location>
        <begin position="40"/>
        <end position="153"/>
    </location>
</feature>
<name>A0A844QM42_9HYPH</name>
<evidence type="ECO:0000259" key="3">
    <source>
        <dbReference type="SMART" id="SM01008"/>
    </source>
</evidence>
<dbReference type="SUPFAM" id="SSF56003">
    <property type="entry name" value="Molybdenum cofactor-binding domain"/>
    <property type="match status" value="1"/>
</dbReference>
<dbReference type="InterPro" id="IPR000674">
    <property type="entry name" value="Ald_Oxase/Xan_DH_a/b"/>
</dbReference>
<dbReference type="InterPro" id="IPR016208">
    <property type="entry name" value="Ald_Oxase/xanthine_DH-like"/>
</dbReference>
<keyword evidence="1" id="KW-0500">Molybdenum</keyword>
<dbReference type="PANTHER" id="PTHR11908:SF132">
    <property type="entry name" value="ALDEHYDE OXIDASE 1-RELATED"/>
    <property type="match status" value="1"/>
</dbReference>
<dbReference type="EMBL" id="WPHG01000004">
    <property type="protein sequence ID" value="MVA99020.1"/>
    <property type="molecule type" value="Genomic_DNA"/>
</dbReference>